<feature type="transmembrane region" description="Helical" evidence="1">
    <location>
        <begin position="65"/>
        <end position="88"/>
    </location>
</feature>
<feature type="transmembrane region" description="Helical" evidence="1">
    <location>
        <begin position="100"/>
        <end position="118"/>
    </location>
</feature>
<keyword evidence="1" id="KW-1133">Transmembrane helix</keyword>
<comment type="caution">
    <text evidence="2">The sequence shown here is derived from an EMBL/GenBank/DDBJ whole genome shotgun (WGS) entry which is preliminary data.</text>
</comment>
<accession>A0A644TFX5</accession>
<evidence type="ECO:0000313" key="2">
    <source>
        <dbReference type="EMBL" id="MPL65619.1"/>
    </source>
</evidence>
<evidence type="ECO:0000256" key="1">
    <source>
        <dbReference type="SAM" id="Phobius"/>
    </source>
</evidence>
<dbReference type="AlphaFoldDB" id="A0A644TFX5"/>
<dbReference type="EMBL" id="VSSQ01000029">
    <property type="protein sequence ID" value="MPL65619.1"/>
    <property type="molecule type" value="Genomic_DNA"/>
</dbReference>
<dbReference type="NCBIfam" id="NF041644">
    <property type="entry name" value="CBO0543_fam"/>
    <property type="match status" value="1"/>
</dbReference>
<feature type="transmembrane region" description="Helical" evidence="1">
    <location>
        <begin position="125"/>
        <end position="143"/>
    </location>
</feature>
<organism evidence="2">
    <name type="scientific">bioreactor metagenome</name>
    <dbReference type="NCBI Taxonomy" id="1076179"/>
    <lineage>
        <taxon>unclassified sequences</taxon>
        <taxon>metagenomes</taxon>
        <taxon>ecological metagenomes</taxon>
    </lineage>
</organism>
<dbReference type="InterPro" id="IPR048147">
    <property type="entry name" value="CBO0543-like"/>
</dbReference>
<sequence>MPVSYPQYAEILEIKRHLNQLQYEHWLRNELFTWQWWVLVALLIIPWIIWWRLVDRSRVGVILAYGIYIMFIVTAMDATGSALEYWIYPIKLLPVVPDSVGFDWGLLTVVHMLIYQYYPRWKQFILAEVIAAVLLAFVGEPLTERIGVYFALHWYHHWSFPIYVLKAVTGKLLIDNIVYHQ</sequence>
<name>A0A644TFX5_9ZZZZ</name>
<keyword evidence="1" id="KW-0812">Transmembrane</keyword>
<protein>
    <submittedName>
        <fullName evidence="2">Uncharacterized protein</fullName>
    </submittedName>
</protein>
<keyword evidence="1" id="KW-0472">Membrane</keyword>
<proteinExistence type="predicted"/>
<feature type="transmembrane region" description="Helical" evidence="1">
    <location>
        <begin position="34"/>
        <end position="53"/>
    </location>
</feature>
<feature type="transmembrane region" description="Helical" evidence="1">
    <location>
        <begin position="155"/>
        <end position="174"/>
    </location>
</feature>
<gene>
    <name evidence="2" type="ORF">SDC9_11283</name>
</gene>
<reference evidence="2" key="1">
    <citation type="submission" date="2019-08" db="EMBL/GenBank/DDBJ databases">
        <authorList>
            <person name="Kucharzyk K."/>
            <person name="Murdoch R.W."/>
            <person name="Higgins S."/>
            <person name="Loffler F."/>
        </authorList>
    </citation>
    <scope>NUCLEOTIDE SEQUENCE</scope>
</reference>